<keyword evidence="3" id="KW-1185">Reference proteome</keyword>
<feature type="transmembrane region" description="Helical" evidence="1">
    <location>
        <begin position="38"/>
        <end position="59"/>
    </location>
</feature>
<feature type="transmembrane region" description="Helical" evidence="1">
    <location>
        <begin position="204"/>
        <end position="225"/>
    </location>
</feature>
<feature type="transmembrane region" description="Helical" evidence="1">
    <location>
        <begin position="408"/>
        <end position="425"/>
    </location>
</feature>
<feature type="transmembrane region" description="Helical" evidence="1">
    <location>
        <begin position="71"/>
        <end position="95"/>
    </location>
</feature>
<keyword evidence="1" id="KW-0812">Transmembrane</keyword>
<name>A0A1G5QI86_9GAMM</name>
<feature type="transmembrane region" description="Helical" evidence="1">
    <location>
        <begin position="269"/>
        <end position="288"/>
    </location>
</feature>
<feature type="transmembrane region" description="Helical" evidence="1">
    <location>
        <begin position="162"/>
        <end position="183"/>
    </location>
</feature>
<feature type="transmembrane region" description="Helical" evidence="1">
    <location>
        <begin position="385"/>
        <end position="402"/>
    </location>
</feature>
<dbReference type="Proteomes" id="UP000199648">
    <property type="component" value="Unassembled WGS sequence"/>
</dbReference>
<feature type="transmembrane region" description="Helical" evidence="1">
    <location>
        <begin position="134"/>
        <end position="156"/>
    </location>
</feature>
<keyword evidence="1" id="KW-1133">Transmembrane helix</keyword>
<dbReference type="AlphaFoldDB" id="A0A1G5QI86"/>
<protein>
    <recommendedName>
        <fullName evidence="4">O-antigen ligase like membrane protein</fullName>
    </recommendedName>
</protein>
<evidence type="ECO:0008006" key="4">
    <source>
        <dbReference type="Google" id="ProtNLM"/>
    </source>
</evidence>
<dbReference type="STRING" id="415747.SAMN03097708_02148"/>
<reference evidence="2 3" key="1">
    <citation type="submission" date="2016-10" db="EMBL/GenBank/DDBJ databases">
        <authorList>
            <person name="de Groot N.N."/>
        </authorList>
    </citation>
    <scope>NUCLEOTIDE SEQUENCE [LARGE SCALE GENOMIC DNA]</scope>
    <source>
        <strain evidence="2 3">HLD2</strain>
    </source>
</reference>
<proteinExistence type="predicted"/>
<feature type="transmembrane region" description="Helical" evidence="1">
    <location>
        <begin position="101"/>
        <end position="122"/>
    </location>
</feature>
<feature type="transmembrane region" description="Helical" evidence="1">
    <location>
        <begin position="352"/>
        <end position="373"/>
    </location>
</feature>
<evidence type="ECO:0000256" key="1">
    <source>
        <dbReference type="SAM" id="Phobius"/>
    </source>
</evidence>
<organism evidence="2 3">
    <name type="scientific">Thiohalomonas denitrificans</name>
    <dbReference type="NCBI Taxonomy" id="415747"/>
    <lineage>
        <taxon>Bacteria</taxon>
        <taxon>Pseudomonadati</taxon>
        <taxon>Pseudomonadota</taxon>
        <taxon>Gammaproteobacteria</taxon>
        <taxon>Thiohalomonadales</taxon>
        <taxon>Thiohalomonadaceae</taxon>
        <taxon>Thiohalomonas</taxon>
    </lineage>
</organism>
<dbReference type="EMBL" id="FMWD01000006">
    <property type="protein sequence ID" value="SCZ61514.1"/>
    <property type="molecule type" value="Genomic_DNA"/>
</dbReference>
<feature type="transmembrane region" description="Helical" evidence="1">
    <location>
        <begin position="231"/>
        <end position="257"/>
    </location>
</feature>
<evidence type="ECO:0000313" key="2">
    <source>
        <dbReference type="EMBL" id="SCZ61514.1"/>
    </source>
</evidence>
<dbReference type="OrthoDB" id="7033387at2"/>
<accession>A0A1G5QI86</accession>
<sequence length="436" mass="48258">MASPVENIYSTHVDDDADLFRRQSMRDMPTQRFDPWRVAQFVSVGGLIVLFPGFVFVHYSVAAFGVTLPAILDGLFGFSSALLVVIFAALFPLILRGYANVISPYILAVFGFITFTLIWAFTHTIVLDGAYVKVAFIQSVETAVLWSALFFVGMFLPEYSSTLYRTLAGSFLLILGFLLLYVVQTGELTFNASRMYNADHVASYQGFARSTLVILIILLTVASTIKQRTVLLLGGLFILFLLGARSEFYAFVATALLMVSMLMLKDGRYALLMIATIGGTSVTISLGYESLIQSRQLEILDLPSSSSWQSRQWLNEIAIRQVLDTPVFGYFGGHVVEGGGTGSYAHNMLSGWVNYGVLGFFWYLLLSLSPLLISIKRLVAIKTQDPVWMLAFTTNFCSLLLMTAAKPVFWPIAALGWGFCARAILLSSRRVHVTNT</sequence>
<evidence type="ECO:0000313" key="3">
    <source>
        <dbReference type="Proteomes" id="UP000199648"/>
    </source>
</evidence>
<dbReference type="RefSeq" id="WP_092996626.1">
    <property type="nucleotide sequence ID" value="NZ_FMWD01000006.1"/>
</dbReference>
<keyword evidence="1" id="KW-0472">Membrane</keyword>
<gene>
    <name evidence="2" type="ORF">SAMN03097708_02148</name>
</gene>